<evidence type="ECO:0000313" key="3">
    <source>
        <dbReference type="Proteomes" id="UP001519342"/>
    </source>
</evidence>
<protein>
    <submittedName>
        <fullName evidence="2">Transcriptional regulator</fullName>
    </submittedName>
</protein>
<accession>A0ABS4GA62</accession>
<evidence type="ECO:0000313" key="2">
    <source>
        <dbReference type="EMBL" id="MBP1924571.1"/>
    </source>
</evidence>
<dbReference type="Proteomes" id="UP001519342">
    <property type="component" value="Unassembled WGS sequence"/>
</dbReference>
<dbReference type="RefSeq" id="WP_209510321.1">
    <property type="nucleotide sequence ID" value="NZ_JAGGKS010000001.1"/>
</dbReference>
<feature type="domain" description="HTH cro/C1-type" evidence="1">
    <location>
        <begin position="6"/>
        <end position="66"/>
    </location>
</feature>
<dbReference type="InterPro" id="IPR001387">
    <property type="entry name" value="Cro/C1-type_HTH"/>
</dbReference>
<dbReference type="Gene3D" id="1.10.260.40">
    <property type="entry name" value="lambda repressor-like DNA-binding domains"/>
    <property type="match status" value="1"/>
</dbReference>
<sequence length="66" mass="7796">MISYDKLKILMVKRKMQWKDIIANTGLSHTVTRKLNNDEYVDLRSLEKICIFLDVDIGDILEIKKE</sequence>
<evidence type="ECO:0000259" key="1">
    <source>
        <dbReference type="Pfam" id="PF13443"/>
    </source>
</evidence>
<reference evidence="2 3" key="1">
    <citation type="submission" date="2021-03" db="EMBL/GenBank/DDBJ databases">
        <title>Genomic Encyclopedia of Type Strains, Phase IV (KMG-IV): sequencing the most valuable type-strain genomes for metagenomic binning, comparative biology and taxonomic classification.</title>
        <authorList>
            <person name="Goeker M."/>
        </authorList>
    </citation>
    <scope>NUCLEOTIDE SEQUENCE [LARGE SCALE GENOMIC DNA]</scope>
    <source>
        <strain evidence="2 3">DSM 24004</strain>
    </source>
</reference>
<comment type="caution">
    <text evidence="2">The sequence shown here is derived from an EMBL/GenBank/DDBJ whole genome shotgun (WGS) entry which is preliminary data.</text>
</comment>
<name>A0ABS4GA62_9FIRM</name>
<dbReference type="SUPFAM" id="SSF47413">
    <property type="entry name" value="lambda repressor-like DNA-binding domains"/>
    <property type="match status" value="1"/>
</dbReference>
<gene>
    <name evidence="2" type="ORF">J2Z76_000424</name>
</gene>
<dbReference type="EMBL" id="JAGGKS010000001">
    <property type="protein sequence ID" value="MBP1924571.1"/>
    <property type="molecule type" value="Genomic_DNA"/>
</dbReference>
<dbReference type="InterPro" id="IPR010982">
    <property type="entry name" value="Lambda_DNA-bd_dom_sf"/>
</dbReference>
<proteinExistence type="predicted"/>
<keyword evidence="3" id="KW-1185">Reference proteome</keyword>
<dbReference type="Pfam" id="PF13443">
    <property type="entry name" value="HTH_26"/>
    <property type="match status" value="1"/>
</dbReference>
<organism evidence="2 3">
    <name type="scientific">Sedimentibacter acidaminivorans</name>
    <dbReference type="NCBI Taxonomy" id="913099"/>
    <lineage>
        <taxon>Bacteria</taxon>
        <taxon>Bacillati</taxon>
        <taxon>Bacillota</taxon>
        <taxon>Tissierellia</taxon>
        <taxon>Sedimentibacter</taxon>
    </lineage>
</organism>